<dbReference type="GeneID" id="105039317"/>
<keyword evidence="2 4" id="KW-0863">Zinc-finger</keyword>
<dbReference type="PROSITE" id="PS50119">
    <property type="entry name" value="ZF_BBOX"/>
    <property type="match status" value="1"/>
</dbReference>
<dbReference type="Proteomes" id="UP000504607">
    <property type="component" value="Chromosome 2"/>
</dbReference>
<evidence type="ECO:0000259" key="6">
    <source>
        <dbReference type="PROSITE" id="PS50119"/>
    </source>
</evidence>
<keyword evidence="3" id="KW-0862">Zinc</keyword>
<dbReference type="GO" id="GO:0008270">
    <property type="term" value="F:zinc ion binding"/>
    <property type="evidence" value="ECO:0007669"/>
    <property type="project" value="UniProtKB-KW"/>
</dbReference>
<evidence type="ECO:0000256" key="3">
    <source>
        <dbReference type="ARBA" id="ARBA00022833"/>
    </source>
</evidence>
<sequence>MKPRRLCELCEGEAAVYCEPDSAFLCWACDAAVHGANFLVARHVRRVACAKCWSVDARRLISGAGSPPIRYICRSCDPDPASSPSSSSSTSSSCLSSAESSVAPAREEEKKVRRRQRSGRRVRMREEVHERAEGILASWSRRMGLRGGQRCVGAAAHVLSACPRVVAALPFRVALAAALWFAAKLSEVAEGTGGAALEAVLRRLEACSGVPAKLIVLAEARLARAASRTRVVEEGWAECS</sequence>
<feature type="compositionally biased region" description="Basic residues" evidence="5">
    <location>
        <begin position="112"/>
        <end position="123"/>
    </location>
</feature>
<dbReference type="SMART" id="SM00336">
    <property type="entry name" value="BBOX"/>
    <property type="match status" value="1"/>
</dbReference>
<dbReference type="PANTHER" id="PTHR31717:SF142">
    <property type="entry name" value="B-BOX DOMAIN PROTEIN 30-RELATED"/>
    <property type="match status" value="1"/>
</dbReference>
<dbReference type="InParanoid" id="A0A6I9QT24"/>
<dbReference type="AlphaFoldDB" id="A0A6I9QT24"/>
<dbReference type="KEGG" id="egu:105039317"/>
<evidence type="ECO:0000313" key="8">
    <source>
        <dbReference type="RefSeq" id="XP_010913734.1"/>
    </source>
</evidence>
<keyword evidence="1" id="KW-0479">Metal-binding</keyword>
<dbReference type="InterPro" id="IPR000315">
    <property type="entry name" value="Znf_B-box"/>
</dbReference>
<dbReference type="FunCoup" id="A0A6I9QT24">
    <property type="interactions" value="41"/>
</dbReference>
<accession>A0A6I9QT24</accession>
<evidence type="ECO:0000256" key="2">
    <source>
        <dbReference type="ARBA" id="ARBA00022771"/>
    </source>
</evidence>
<evidence type="ECO:0000256" key="1">
    <source>
        <dbReference type="ARBA" id="ARBA00022723"/>
    </source>
</evidence>
<feature type="domain" description="B box-type" evidence="6">
    <location>
        <begin position="2"/>
        <end position="43"/>
    </location>
</feature>
<dbReference type="RefSeq" id="XP_010913734.1">
    <property type="nucleotide sequence ID" value="XM_010915432.3"/>
</dbReference>
<dbReference type="PANTHER" id="PTHR31717">
    <property type="entry name" value="ZINC FINGER PROTEIN CONSTANS-LIKE 10"/>
    <property type="match status" value="1"/>
</dbReference>
<protein>
    <submittedName>
        <fullName evidence="8">B-box zinc finger protein 32</fullName>
    </submittedName>
</protein>
<proteinExistence type="predicted"/>
<organism evidence="7 8">
    <name type="scientific">Elaeis guineensis var. tenera</name>
    <name type="common">Oil palm</name>
    <dbReference type="NCBI Taxonomy" id="51953"/>
    <lineage>
        <taxon>Eukaryota</taxon>
        <taxon>Viridiplantae</taxon>
        <taxon>Streptophyta</taxon>
        <taxon>Embryophyta</taxon>
        <taxon>Tracheophyta</taxon>
        <taxon>Spermatophyta</taxon>
        <taxon>Magnoliopsida</taxon>
        <taxon>Liliopsida</taxon>
        <taxon>Arecaceae</taxon>
        <taxon>Arecoideae</taxon>
        <taxon>Cocoseae</taxon>
        <taxon>Elaeidinae</taxon>
        <taxon>Elaeis</taxon>
    </lineage>
</organism>
<keyword evidence="7" id="KW-1185">Reference proteome</keyword>
<feature type="compositionally biased region" description="Low complexity" evidence="5">
    <location>
        <begin position="84"/>
        <end position="101"/>
    </location>
</feature>
<dbReference type="CDD" id="cd19821">
    <property type="entry name" value="Bbox1_BBX-like"/>
    <property type="match status" value="1"/>
</dbReference>
<dbReference type="InterPro" id="IPR049808">
    <property type="entry name" value="CONSTANS-like_Bbox1"/>
</dbReference>
<evidence type="ECO:0000256" key="5">
    <source>
        <dbReference type="SAM" id="MobiDB-lite"/>
    </source>
</evidence>
<evidence type="ECO:0000256" key="4">
    <source>
        <dbReference type="PROSITE-ProRule" id="PRU00024"/>
    </source>
</evidence>
<reference evidence="8" key="1">
    <citation type="submission" date="2025-08" db="UniProtKB">
        <authorList>
            <consortium name="RefSeq"/>
        </authorList>
    </citation>
    <scope>IDENTIFICATION</scope>
</reference>
<name>A0A6I9QT24_ELAGV</name>
<evidence type="ECO:0000313" key="7">
    <source>
        <dbReference type="Proteomes" id="UP000504607"/>
    </source>
</evidence>
<feature type="region of interest" description="Disordered" evidence="5">
    <location>
        <begin position="84"/>
        <end position="124"/>
    </location>
</feature>
<dbReference type="OrthoDB" id="153872at2759"/>
<gene>
    <name evidence="8" type="primary">LOC105039317</name>
</gene>